<accession>A0A4C1T5H5</accession>
<dbReference type="OrthoDB" id="616263at2759"/>
<dbReference type="GO" id="GO:0015074">
    <property type="term" value="P:DNA integration"/>
    <property type="evidence" value="ECO:0007669"/>
    <property type="project" value="TreeGrafter"/>
</dbReference>
<dbReference type="GO" id="GO:0044547">
    <property type="term" value="F:DNA topoisomerase binding"/>
    <property type="evidence" value="ECO:0007669"/>
    <property type="project" value="TreeGrafter"/>
</dbReference>
<dbReference type="GO" id="GO:0003697">
    <property type="term" value="F:single-stranded DNA binding"/>
    <property type="evidence" value="ECO:0007669"/>
    <property type="project" value="TreeGrafter"/>
</dbReference>
<protein>
    <submittedName>
        <fullName evidence="1">Histone-lysine N-methyltransferase SETMAR</fullName>
    </submittedName>
</protein>
<proteinExistence type="predicted"/>
<keyword evidence="2" id="KW-1185">Reference proteome</keyword>
<dbReference type="PANTHER" id="PTHR46060:SF2">
    <property type="entry name" value="HISTONE-LYSINE N-METHYLTRANSFERASE SETMAR"/>
    <property type="match status" value="1"/>
</dbReference>
<keyword evidence="1" id="KW-0808">Transferase</keyword>
<dbReference type="EMBL" id="BGZK01000036">
    <property type="protein sequence ID" value="GBP09445.1"/>
    <property type="molecule type" value="Genomic_DNA"/>
</dbReference>
<dbReference type="PANTHER" id="PTHR46060">
    <property type="entry name" value="MARINER MOS1 TRANSPOSASE-LIKE PROTEIN"/>
    <property type="match status" value="1"/>
</dbReference>
<dbReference type="GO" id="GO:0000729">
    <property type="term" value="P:DNA double-strand break processing"/>
    <property type="evidence" value="ECO:0007669"/>
    <property type="project" value="TreeGrafter"/>
</dbReference>
<dbReference type="GO" id="GO:0032259">
    <property type="term" value="P:methylation"/>
    <property type="evidence" value="ECO:0007669"/>
    <property type="project" value="UniProtKB-KW"/>
</dbReference>
<organism evidence="1 2">
    <name type="scientific">Eumeta variegata</name>
    <name type="common">Bagworm moth</name>
    <name type="synonym">Eumeta japonica</name>
    <dbReference type="NCBI Taxonomy" id="151549"/>
    <lineage>
        <taxon>Eukaryota</taxon>
        <taxon>Metazoa</taxon>
        <taxon>Ecdysozoa</taxon>
        <taxon>Arthropoda</taxon>
        <taxon>Hexapoda</taxon>
        <taxon>Insecta</taxon>
        <taxon>Pterygota</taxon>
        <taxon>Neoptera</taxon>
        <taxon>Endopterygota</taxon>
        <taxon>Lepidoptera</taxon>
        <taxon>Glossata</taxon>
        <taxon>Ditrysia</taxon>
        <taxon>Tineoidea</taxon>
        <taxon>Psychidae</taxon>
        <taxon>Oiketicinae</taxon>
        <taxon>Eumeta</taxon>
    </lineage>
</organism>
<dbReference type="GO" id="GO:0000793">
    <property type="term" value="C:condensed chromosome"/>
    <property type="evidence" value="ECO:0007669"/>
    <property type="project" value="TreeGrafter"/>
</dbReference>
<comment type="caution">
    <text evidence="1">The sequence shown here is derived from an EMBL/GenBank/DDBJ whole genome shotgun (WGS) entry which is preliminary data.</text>
</comment>
<keyword evidence="1" id="KW-0489">Methyltransferase</keyword>
<name>A0A4C1T5H5_EUMVA</name>
<dbReference type="GO" id="GO:0035861">
    <property type="term" value="C:site of double-strand break"/>
    <property type="evidence" value="ECO:0007669"/>
    <property type="project" value="TreeGrafter"/>
</dbReference>
<dbReference type="AlphaFoldDB" id="A0A4C1T5H5"/>
<evidence type="ECO:0000313" key="2">
    <source>
        <dbReference type="Proteomes" id="UP000299102"/>
    </source>
</evidence>
<dbReference type="GO" id="GO:0000014">
    <property type="term" value="F:single-stranded DNA endodeoxyribonuclease activity"/>
    <property type="evidence" value="ECO:0007669"/>
    <property type="project" value="TreeGrafter"/>
</dbReference>
<dbReference type="Proteomes" id="UP000299102">
    <property type="component" value="Unassembled WGS sequence"/>
</dbReference>
<dbReference type="Gene3D" id="3.30.420.10">
    <property type="entry name" value="Ribonuclease H-like superfamily/Ribonuclease H"/>
    <property type="match status" value="1"/>
</dbReference>
<dbReference type="Pfam" id="PF01359">
    <property type="entry name" value="Transposase_1"/>
    <property type="match status" value="1"/>
</dbReference>
<gene>
    <name evidence="1" type="primary">SETMAR</name>
    <name evidence="1" type="ORF">EVAR_76482_1</name>
</gene>
<dbReference type="GO" id="GO:0044774">
    <property type="term" value="P:mitotic DNA integrity checkpoint signaling"/>
    <property type="evidence" value="ECO:0007669"/>
    <property type="project" value="TreeGrafter"/>
</dbReference>
<dbReference type="GO" id="GO:0003690">
    <property type="term" value="F:double-stranded DNA binding"/>
    <property type="evidence" value="ECO:0007669"/>
    <property type="project" value="TreeGrafter"/>
</dbReference>
<dbReference type="GO" id="GO:0006303">
    <property type="term" value="P:double-strand break repair via nonhomologous end joining"/>
    <property type="evidence" value="ECO:0007669"/>
    <property type="project" value="TreeGrafter"/>
</dbReference>
<dbReference type="InterPro" id="IPR052709">
    <property type="entry name" value="Transposase-MT_Hybrid"/>
</dbReference>
<sequence>MKNGLPTTRTLKRSKDMQALQTIARPGLTRNKLMLCVWRGWKGILHYELLPPDKTINSNLFCQRLMRFKQKVEKKRSESINRKGVVFHHDDIRPHASLAAQQILR</sequence>
<dbReference type="GO" id="GO:0042800">
    <property type="term" value="F:histone H3K4 methyltransferase activity"/>
    <property type="evidence" value="ECO:0007669"/>
    <property type="project" value="TreeGrafter"/>
</dbReference>
<dbReference type="InterPro" id="IPR001888">
    <property type="entry name" value="Transposase_1"/>
</dbReference>
<dbReference type="GO" id="GO:0031297">
    <property type="term" value="P:replication fork processing"/>
    <property type="evidence" value="ECO:0007669"/>
    <property type="project" value="TreeGrafter"/>
</dbReference>
<dbReference type="GO" id="GO:0005634">
    <property type="term" value="C:nucleus"/>
    <property type="evidence" value="ECO:0007669"/>
    <property type="project" value="TreeGrafter"/>
</dbReference>
<dbReference type="InterPro" id="IPR036397">
    <property type="entry name" value="RNaseH_sf"/>
</dbReference>
<evidence type="ECO:0000313" key="1">
    <source>
        <dbReference type="EMBL" id="GBP09445.1"/>
    </source>
</evidence>
<reference evidence="1 2" key="1">
    <citation type="journal article" date="2019" name="Commun. Biol.">
        <title>The bagworm genome reveals a unique fibroin gene that provides high tensile strength.</title>
        <authorList>
            <person name="Kono N."/>
            <person name="Nakamura H."/>
            <person name="Ohtoshi R."/>
            <person name="Tomita M."/>
            <person name="Numata K."/>
            <person name="Arakawa K."/>
        </authorList>
    </citation>
    <scope>NUCLEOTIDE SEQUENCE [LARGE SCALE GENOMIC DNA]</scope>
</reference>
<dbReference type="GO" id="GO:0046975">
    <property type="term" value="F:histone H3K36 methyltransferase activity"/>
    <property type="evidence" value="ECO:0007669"/>
    <property type="project" value="TreeGrafter"/>
</dbReference>